<comment type="subcellular location">
    <subcellularLocation>
        <location evidence="1 5">Periplasm</location>
    </subcellularLocation>
</comment>
<keyword evidence="5" id="KW-0131">Cell cycle</keyword>
<proteinExistence type="inferred from homology"/>
<dbReference type="HAMAP" id="MF_00671">
    <property type="entry name" value="TolB"/>
    <property type="match status" value="1"/>
</dbReference>
<evidence type="ECO:0000313" key="7">
    <source>
        <dbReference type="EMBL" id="EAR52336.1"/>
    </source>
</evidence>
<dbReference type="Pfam" id="PF04052">
    <property type="entry name" value="TolB_N"/>
    <property type="match status" value="1"/>
</dbReference>
<keyword evidence="4 5" id="KW-0574">Periplasm</keyword>
<dbReference type="SUPFAM" id="SSF52964">
    <property type="entry name" value="TolB, N-terminal domain"/>
    <property type="match status" value="1"/>
</dbReference>
<dbReference type="InterPro" id="IPR014167">
    <property type="entry name" value="Tol-Pal_TolB"/>
</dbReference>
<dbReference type="HOGENOM" id="CLU_047123_0_0_5"/>
<comment type="similarity">
    <text evidence="2 5">Belongs to the TolB family.</text>
</comment>
<dbReference type="AlphaFoldDB" id="Q2CIC2"/>
<dbReference type="PANTHER" id="PTHR36842:SF1">
    <property type="entry name" value="PROTEIN TOLB"/>
    <property type="match status" value="1"/>
</dbReference>
<dbReference type="InterPro" id="IPR011042">
    <property type="entry name" value="6-blade_b-propeller_TolB-like"/>
</dbReference>
<name>Q2CIC2_OCEGH</name>
<evidence type="ECO:0000256" key="1">
    <source>
        <dbReference type="ARBA" id="ARBA00004418"/>
    </source>
</evidence>
<dbReference type="GO" id="GO:0051301">
    <property type="term" value="P:cell division"/>
    <property type="evidence" value="ECO:0007669"/>
    <property type="project" value="UniProtKB-UniRule"/>
</dbReference>
<evidence type="ECO:0000313" key="8">
    <source>
        <dbReference type="Proteomes" id="UP000003635"/>
    </source>
</evidence>
<keyword evidence="5" id="KW-0132">Cell division</keyword>
<sequence length="446" mass="48319" precursor="true">MTHRLFANLLAGLLVAFAAMWLAGAAAAQGGPLRITVTDPNVEPLPFAIPAFEAETAGAEGLASDISRLVAQDLVNTGLFREIPSTAFVSQLTSFAQPVAYTDWRTINAQALITGAVAVNGGQVTVKFRLYDVFSGQELGAGQQLVGTTDGWRRMAHKVADQVYSRITGESGYFDSRVVFVSETGPKNDRRKRLAIMDYDGANVQYLTDSGSIVLAPRFSPTGDRVIYTSWDSGFPRINAIDVGTVSRQQIPVQAGEMAFSPRFSRDGRQVIYSLSEGGNIDIWRTDITTGQHQRLTSAPSIETAPSLSPDGQRIVFESDRSGSQQLYVMPVTGGEPQRISFGEGRYGSPVWSPRGDMIAFTKQHAGRFHIGVMRTDGSEERLLTASFLDEGPTWSPNGRVLMFSRETQGADGAPAIYSVDVSGRNLRRVTTPAFASDPSWGPLQP</sequence>
<dbReference type="GO" id="GO:0017038">
    <property type="term" value="P:protein import"/>
    <property type="evidence" value="ECO:0007669"/>
    <property type="project" value="InterPro"/>
</dbReference>
<evidence type="ECO:0000259" key="6">
    <source>
        <dbReference type="Pfam" id="PF04052"/>
    </source>
</evidence>
<gene>
    <name evidence="5 7" type="primary">tolB</name>
    <name evidence="7" type="ORF">OG2516_07662</name>
</gene>
<reference evidence="7 8" key="1">
    <citation type="journal article" date="2010" name="J. Bacteriol.">
        <title>Genome sequences of Oceanicola granulosus HTCC2516(T) and Oceanicola batsensis HTCC2597(TDelta).</title>
        <authorList>
            <person name="Thrash J.C."/>
            <person name="Cho J.C."/>
            <person name="Vergin K.L."/>
            <person name="Giovannoni S.J."/>
        </authorList>
    </citation>
    <scope>NUCLEOTIDE SEQUENCE [LARGE SCALE GENOMIC DNA]</scope>
    <source>
        <strain evidence="8">ATCC BAA-861 / DSM 15982 / KCTC 12143 / HTCC2516</strain>
    </source>
</reference>
<evidence type="ECO:0000256" key="5">
    <source>
        <dbReference type="HAMAP-Rule" id="MF_00671"/>
    </source>
</evidence>
<evidence type="ECO:0000256" key="3">
    <source>
        <dbReference type="ARBA" id="ARBA00022729"/>
    </source>
</evidence>
<dbReference type="Gene3D" id="2.120.10.30">
    <property type="entry name" value="TolB, C-terminal domain"/>
    <property type="match status" value="1"/>
</dbReference>
<comment type="subunit">
    <text evidence="5">The Tol-Pal system is composed of five core proteins: the inner membrane proteins TolA, TolQ and TolR, the periplasmic protein TolB and the outer membrane protein Pal. They form a network linking the inner and outer membranes and the peptidoglycan layer.</text>
</comment>
<dbReference type="PANTHER" id="PTHR36842">
    <property type="entry name" value="PROTEIN TOLB HOMOLOG"/>
    <property type="match status" value="1"/>
</dbReference>
<dbReference type="OrthoDB" id="9802240at2"/>
<evidence type="ECO:0000256" key="4">
    <source>
        <dbReference type="ARBA" id="ARBA00022764"/>
    </source>
</evidence>
<dbReference type="GO" id="GO:0042597">
    <property type="term" value="C:periplasmic space"/>
    <property type="evidence" value="ECO:0007669"/>
    <property type="project" value="UniProtKB-SubCell"/>
</dbReference>
<feature type="domain" description="TolB N-terminal" evidence="6">
    <location>
        <begin position="33"/>
        <end position="139"/>
    </location>
</feature>
<dbReference type="eggNOG" id="COG0823">
    <property type="taxonomic scope" value="Bacteria"/>
</dbReference>
<comment type="function">
    <text evidence="5">Part of the Tol-Pal system, which plays a role in outer membrane invagination during cell division and is important for maintaining outer membrane integrity.</text>
</comment>
<keyword evidence="3 5" id="KW-0732">Signal</keyword>
<feature type="chain" id="PRO_5009019052" description="Tol-Pal system protein TolB" evidence="5">
    <location>
        <begin position="29"/>
        <end position="446"/>
    </location>
</feature>
<comment type="caution">
    <text evidence="7">The sequence shown here is derived from an EMBL/GenBank/DDBJ whole genome shotgun (WGS) entry which is preliminary data.</text>
</comment>
<dbReference type="Proteomes" id="UP000003635">
    <property type="component" value="Unassembled WGS sequence"/>
</dbReference>
<protein>
    <recommendedName>
        <fullName evidence="5">Tol-Pal system protein TolB</fullName>
    </recommendedName>
</protein>
<feature type="signal peptide" evidence="5">
    <location>
        <begin position="1"/>
        <end position="28"/>
    </location>
</feature>
<dbReference type="EMBL" id="AAOT01000004">
    <property type="protein sequence ID" value="EAR52336.1"/>
    <property type="molecule type" value="Genomic_DNA"/>
</dbReference>
<evidence type="ECO:0000256" key="2">
    <source>
        <dbReference type="ARBA" id="ARBA00009820"/>
    </source>
</evidence>
<dbReference type="Gene3D" id="3.40.50.10070">
    <property type="entry name" value="TolB, N-terminal domain"/>
    <property type="match status" value="1"/>
</dbReference>
<dbReference type="InterPro" id="IPR011659">
    <property type="entry name" value="WD40"/>
</dbReference>
<dbReference type="STRING" id="314256.OG2516_07662"/>
<keyword evidence="8" id="KW-1185">Reference proteome</keyword>
<dbReference type="Pfam" id="PF07676">
    <property type="entry name" value="PD40"/>
    <property type="match status" value="4"/>
</dbReference>
<organism evidence="7 8">
    <name type="scientific">Oceanicola granulosus (strain ATCC BAA-861 / DSM 15982 / KCTC 12143 / HTCC2516)</name>
    <dbReference type="NCBI Taxonomy" id="314256"/>
    <lineage>
        <taxon>Bacteria</taxon>
        <taxon>Pseudomonadati</taxon>
        <taxon>Pseudomonadota</taxon>
        <taxon>Alphaproteobacteria</taxon>
        <taxon>Rhodobacterales</taxon>
        <taxon>Roseobacteraceae</taxon>
        <taxon>Oceanicola</taxon>
    </lineage>
</organism>
<dbReference type="RefSeq" id="WP_007255057.1">
    <property type="nucleotide sequence ID" value="NZ_CH724107.1"/>
</dbReference>
<dbReference type="InterPro" id="IPR007195">
    <property type="entry name" value="TolB_N"/>
</dbReference>
<accession>Q2CIC2</accession>
<dbReference type="NCBIfam" id="TIGR02800">
    <property type="entry name" value="propeller_TolB"/>
    <property type="match status" value="1"/>
</dbReference>
<dbReference type="SUPFAM" id="SSF69304">
    <property type="entry name" value="Tricorn protease N-terminal domain"/>
    <property type="match status" value="1"/>
</dbReference>